<dbReference type="SUPFAM" id="SSF52113">
    <property type="entry name" value="BRCT domain"/>
    <property type="match status" value="1"/>
</dbReference>
<feature type="compositionally biased region" description="Polar residues" evidence="4">
    <location>
        <begin position="613"/>
        <end position="635"/>
    </location>
</feature>
<comment type="subcellular location">
    <subcellularLocation>
        <location evidence="1">Nucleus</location>
    </subcellularLocation>
</comment>
<feature type="compositionally biased region" description="Polar residues" evidence="4">
    <location>
        <begin position="743"/>
        <end position="759"/>
    </location>
</feature>
<feature type="compositionally biased region" description="Basic and acidic residues" evidence="4">
    <location>
        <begin position="1054"/>
        <end position="1078"/>
    </location>
</feature>
<feature type="region of interest" description="Disordered" evidence="4">
    <location>
        <begin position="1656"/>
        <end position="1711"/>
    </location>
</feature>
<feature type="compositionally biased region" description="Basic and acidic residues" evidence="4">
    <location>
        <begin position="409"/>
        <end position="426"/>
    </location>
</feature>
<keyword evidence="3" id="KW-0539">Nucleus</keyword>
<feature type="compositionally biased region" description="Basic and acidic residues" evidence="4">
    <location>
        <begin position="494"/>
        <end position="505"/>
    </location>
</feature>
<dbReference type="GO" id="GO:0045944">
    <property type="term" value="P:positive regulation of transcription by RNA polymerase II"/>
    <property type="evidence" value="ECO:0007669"/>
    <property type="project" value="TreeGrafter"/>
</dbReference>
<comment type="caution">
    <text evidence="6">The sequence shown here is derived from an EMBL/GenBank/DDBJ whole genome shotgun (WGS) entry which is preliminary data.</text>
</comment>
<dbReference type="InterPro" id="IPR001357">
    <property type="entry name" value="BRCT_dom"/>
</dbReference>
<feature type="compositionally biased region" description="Polar residues" evidence="4">
    <location>
        <begin position="355"/>
        <end position="364"/>
    </location>
</feature>
<dbReference type="PANTHER" id="PTHR15321">
    <property type="entry name" value="TUMOR SUPPRESSOR P53-BINDING PROTEIN 1"/>
    <property type="match status" value="1"/>
</dbReference>
<dbReference type="InterPro" id="IPR047252">
    <property type="entry name" value="TP53BP1-like"/>
</dbReference>
<evidence type="ECO:0000313" key="7">
    <source>
        <dbReference type="Proteomes" id="UP000281468"/>
    </source>
</evidence>
<feature type="compositionally biased region" description="Low complexity" evidence="4">
    <location>
        <begin position="636"/>
        <end position="645"/>
    </location>
</feature>
<feature type="compositionally biased region" description="Polar residues" evidence="4">
    <location>
        <begin position="821"/>
        <end position="833"/>
    </location>
</feature>
<evidence type="ECO:0000256" key="3">
    <source>
        <dbReference type="ARBA" id="ARBA00023242"/>
    </source>
</evidence>
<evidence type="ECO:0000256" key="2">
    <source>
        <dbReference type="ARBA" id="ARBA00022763"/>
    </source>
</evidence>
<feature type="region of interest" description="Disordered" evidence="4">
    <location>
        <begin position="336"/>
        <end position="364"/>
    </location>
</feature>
<feature type="region of interest" description="Disordered" evidence="4">
    <location>
        <begin position="386"/>
        <end position="863"/>
    </location>
</feature>
<feature type="compositionally biased region" description="Polar residues" evidence="4">
    <location>
        <begin position="53"/>
        <end position="65"/>
    </location>
</feature>
<dbReference type="CDD" id="cd17745">
    <property type="entry name" value="BRCT_p53bp1_rpt1"/>
    <property type="match status" value="1"/>
</dbReference>
<feature type="region of interest" description="Disordered" evidence="4">
    <location>
        <begin position="283"/>
        <end position="315"/>
    </location>
</feature>
<dbReference type="Pfam" id="PF18115">
    <property type="entry name" value="Tudor_3"/>
    <property type="match status" value="1"/>
</dbReference>
<feature type="compositionally biased region" description="Polar residues" evidence="4">
    <location>
        <begin position="654"/>
        <end position="694"/>
    </location>
</feature>
<dbReference type="Proteomes" id="UP000281468">
    <property type="component" value="Unassembled WGS sequence"/>
</dbReference>
<feature type="compositionally biased region" description="Acidic residues" evidence="4">
    <location>
        <begin position="535"/>
        <end position="558"/>
    </location>
</feature>
<feature type="compositionally biased region" description="Acidic residues" evidence="4">
    <location>
        <begin position="571"/>
        <end position="586"/>
    </location>
</feature>
<evidence type="ECO:0000259" key="5">
    <source>
        <dbReference type="PROSITE" id="PS50172"/>
    </source>
</evidence>
<protein>
    <recommendedName>
        <fullName evidence="5">BRCT domain-containing protein</fullName>
    </recommendedName>
</protein>
<dbReference type="GO" id="GO:0042393">
    <property type="term" value="F:histone binding"/>
    <property type="evidence" value="ECO:0007669"/>
    <property type="project" value="TreeGrafter"/>
</dbReference>
<feature type="region of interest" description="Disordered" evidence="4">
    <location>
        <begin position="45"/>
        <end position="121"/>
    </location>
</feature>
<dbReference type="PROSITE" id="PS50172">
    <property type="entry name" value="BRCT"/>
    <property type="match status" value="1"/>
</dbReference>
<feature type="compositionally biased region" description="Basic and acidic residues" evidence="4">
    <location>
        <begin position="82"/>
        <end position="104"/>
    </location>
</feature>
<reference evidence="6 7" key="1">
    <citation type="journal article" date="2018" name="BMC Genomics">
        <title>Genomic evidence for intraspecific hybridization in a clonal and extremely halotolerant yeast.</title>
        <authorList>
            <person name="Gostincar C."/>
            <person name="Stajich J.E."/>
            <person name="Zupancic J."/>
            <person name="Zalar P."/>
            <person name="Gunde-Cimerman N."/>
        </authorList>
    </citation>
    <scope>NUCLEOTIDE SEQUENCE [LARGE SCALE GENOMIC DNA]</scope>
    <source>
        <strain evidence="6 7">EXF-171</strain>
    </source>
</reference>
<feature type="compositionally biased region" description="Gly residues" evidence="4">
    <location>
        <begin position="1686"/>
        <end position="1697"/>
    </location>
</feature>
<feature type="compositionally biased region" description="Low complexity" evidence="4">
    <location>
        <begin position="469"/>
        <end position="480"/>
    </location>
</feature>
<feature type="compositionally biased region" description="Polar residues" evidence="4">
    <location>
        <begin position="393"/>
        <end position="408"/>
    </location>
</feature>
<sequence>MACILASHQPTPCSTPTMASLATESSVGSVPLNQLDAVKRQLLQTHGRPSVDAQYSANETRLQQNADDSSAKVDDSNAASDDAARPVAENDEHSAVIPESHESAYRTPAHTSPATRQVPRLSSIKSAPPAEMEAMVHQSPSQQAFKDMTRAESFHGYPGGDTQPMESQVYRDYTESMAVKSSRIDGATETPRKTMLFLGPDGKVRETYNSATSGDGEVGKTPQTLGEGDTGYIDLAHAWDGQRSQGRESATSDFDELLRSPQETQIHVGEDGTSQQRRLALLKTPTTAGHKRNRSGDLLTSAPTTTTNANKTPGYSQLFQFGKTAPALNATQMFEQTQAPSSPVPGANGEPRSDPITTRPSPNIRHTQYIQSSPMNVTTSSPVATFAAGRGLPSSTAAEPRDNYTSMRESQEKRAARLRRELHAEHGLNMLQDSSDDDGWSQERRTAQRRLQRARSEQDLSTWSKIRAPSRPGSRPSSSRKANAIVDLITPAPERFRKQGEKQDLEISDAETDADEVMAEVERNADDERPTAHEDDYDGEGMEEGEDSGEDAGDDVYDELGQTVLRSQADLEADGDDADGDEDEGEGTVHRESDMEDGDTTEVTNPEGRSPTKAFTTSNGEPIVSSTQRSAIADSQPQQQQSQPHQPEPAPPKNLSQHHSSMTSFVPGSQYAGRTSQDLATLKPSSLQRTSASQPEVGEKMPSSPPLPRAGIAHVSQPQLGESTPQDGEDASMARKDMLAQFQGKQRSIAEQHTTSETANEIPESDIAQPINSGPVSTHHEAVQDPQSQERLMPGAPYSTARTHQSSQPSPAKPAKPQHPRLTTQTSKTSSNDSPRKAAGVRRFAEIAADPTPPSASAVSAEGQDFDVMGLMDGVMTEEDRKFIEAVSSPPRRRAAKRRKLAAESGRDVDPQGQAEDELCVAPQSAEREGQAERYDREELYRVQQSELRHDEGPQQSPSKDYEPPLSTSEGQPLPRGTQESAREREAAGAAAVSQLLSTRNGKAATKNQIGDAGKAAGAHVSEAVNEQPKSAAKSAAVKQYGRKGVARSKRNSRAHEAEKIQEREQPATPAAEDRHPATETPAPATTGWSTTSNKPTNDPLPAVSGSAHAAREPQESLPVVAPHRIFALFKGQFNSFYPATHLSTSADAKTHRVRFEDQNLTSIDSHLTCPLDLRIGDLIKVDGKGWRKDVWVIVGFGVEPQTTVEEGSKGSEEVGCDVYGRTIVKVQKRSGGSGGRASLSASTGAAELKVEGKVWDVLVTNIYLTHSLWPAFAGRRLSRVEQQPLDSGGAAGRLGTPSAGLQTQDVETPGSRSRRGGTTSKVAKRTSHLREESVSSFDDVAAKSGGIFSGMAFAISFGSNEAEKSEVTRLIRRNGGMILETGFDELFEIPDLDGSGNDAAPLGRSTSKNKRPVENDTEGTDDDGGEEGPNPLLRLKPQYHDLGFAALIADKHSRRAKYMQALALNLPTLSARWVTDSLASASFSSAAAPTPHEPSTTANNRRQDPLSSVPLPWPTYLLAAGESAYLSGAIRSRLLNPTYPASTARLREIIAHRPLLLQGDGVLIVAPAAATGSGGAGSGGKSASQAWERRKAYAFLTLALGAGRVRRVAGLEEVRGLLGGQSQWDDEDQGTMGGRWKWVYVDGDVGTASVRVFGGDGDGGKGKGKRGDSMVGGGKGKRKRDGSLGFTGGGGGGGGERLGDAKPMSVGSPDGRVKVVNDEFVVQSLILGALVG</sequence>
<gene>
    <name evidence="6" type="ORF">D0862_11807</name>
</gene>
<feature type="compositionally biased region" description="Basic and acidic residues" evidence="4">
    <location>
        <begin position="901"/>
        <end position="910"/>
    </location>
</feature>
<dbReference type="GO" id="GO:0000077">
    <property type="term" value="P:DNA damage checkpoint signaling"/>
    <property type="evidence" value="ECO:0007669"/>
    <property type="project" value="TreeGrafter"/>
</dbReference>
<feature type="region of interest" description="Disordered" evidence="4">
    <location>
        <begin position="1391"/>
        <end position="1432"/>
    </location>
</feature>
<name>A0A3M7F427_HORWE</name>
<feature type="compositionally biased region" description="Basic residues" evidence="4">
    <location>
        <begin position="891"/>
        <end position="900"/>
    </location>
</feature>
<feature type="compositionally biased region" description="Basic and acidic residues" evidence="4">
    <location>
        <begin position="926"/>
        <end position="953"/>
    </location>
</feature>
<feature type="compositionally biased region" description="Low complexity" evidence="4">
    <location>
        <begin position="300"/>
        <end position="313"/>
    </location>
</feature>
<dbReference type="PANTHER" id="PTHR15321:SF3">
    <property type="entry name" value="TP53-BINDING PROTEIN 1"/>
    <property type="match status" value="1"/>
</dbReference>
<feature type="compositionally biased region" description="Polar residues" evidence="4">
    <location>
        <begin position="716"/>
        <end position="726"/>
    </location>
</feature>
<evidence type="ECO:0000256" key="4">
    <source>
        <dbReference type="SAM" id="MobiDB-lite"/>
    </source>
</evidence>
<feature type="compositionally biased region" description="Polar residues" evidence="4">
    <location>
        <begin position="995"/>
        <end position="1009"/>
    </location>
</feature>
<feature type="compositionally biased region" description="Acidic residues" evidence="4">
    <location>
        <begin position="506"/>
        <end position="519"/>
    </location>
</feature>
<dbReference type="InterPro" id="IPR041297">
    <property type="entry name" value="Crb2_Tudor"/>
</dbReference>
<feature type="compositionally biased region" description="Acidic residues" evidence="4">
    <location>
        <begin position="1416"/>
        <end position="1427"/>
    </location>
</feature>
<feature type="compositionally biased region" description="Basic and acidic residues" evidence="4">
    <location>
        <begin position="520"/>
        <end position="534"/>
    </location>
</feature>
<feature type="region of interest" description="Disordered" evidence="4">
    <location>
        <begin position="882"/>
        <end position="1116"/>
    </location>
</feature>
<dbReference type="EMBL" id="QWIQ01000532">
    <property type="protein sequence ID" value="RMY83114.1"/>
    <property type="molecule type" value="Genomic_DNA"/>
</dbReference>
<evidence type="ECO:0000256" key="1">
    <source>
        <dbReference type="ARBA" id="ARBA00004123"/>
    </source>
</evidence>
<feature type="domain" description="BRCT" evidence="5">
    <location>
        <begin position="1344"/>
        <end position="1479"/>
    </location>
</feature>
<dbReference type="GO" id="GO:0005634">
    <property type="term" value="C:nucleus"/>
    <property type="evidence" value="ECO:0007669"/>
    <property type="project" value="UniProtKB-SubCell"/>
</dbReference>
<feature type="compositionally biased region" description="Low complexity" evidence="4">
    <location>
        <begin position="804"/>
        <end position="815"/>
    </location>
</feature>
<dbReference type="SMART" id="SM00292">
    <property type="entry name" value="BRCT"/>
    <property type="match status" value="1"/>
</dbReference>
<feature type="region of interest" description="Disordered" evidence="4">
    <location>
        <begin position="1486"/>
        <end position="1507"/>
    </location>
</feature>
<feature type="compositionally biased region" description="Basic and acidic residues" evidence="4">
    <location>
        <begin position="1659"/>
        <end position="1669"/>
    </location>
</feature>
<dbReference type="InterPro" id="IPR036420">
    <property type="entry name" value="BRCT_dom_sf"/>
</dbReference>
<dbReference type="InterPro" id="IPR047249">
    <property type="entry name" value="BRCT_p53bp1-like_rpt1"/>
</dbReference>
<feature type="compositionally biased region" description="Basic residues" evidence="4">
    <location>
        <begin position="1041"/>
        <end position="1053"/>
    </location>
</feature>
<feature type="region of interest" description="Disordered" evidence="4">
    <location>
        <begin position="1286"/>
        <end position="1337"/>
    </location>
</feature>
<dbReference type="Gene3D" id="2.30.30.140">
    <property type="match status" value="1"/>
</dbReference>
<proteinExistence type="predicted"/>
<keyword evidence="2" id="KW-0227">DNA damage</keyword>
<organism evidence="6 7">
    <name type="scientific">Hortaea werneckii</name>
    <name type="common">Black yeast</name>
    <name type="synonym">Cladosporium werneckii</name>
    <dbReference type="NCBI Taxonomy" id="91943"/>
    <lineage>
        <taxon>Eukaryota</taxon>
        <taxon>Fungi</taxon>
        <taxon>Dikarya</taxon>
        <taxon>Ascomycota</taxon>
        <taxon>Pezizomycotina</taxon>
        <taxon>Dothideomycetes</taxon>
        <taxon>Dothideomycetidae</taxon>
        <taxon>Mycosphaerellales</taxon>
        <taxon>Teratosphaeriaceae</taxon>
        <taxon>Hortaea</taxon>
    </lineage>
</organism>
<accession>A0A3M7F427</accession>
<feature type="compositionally biased region" description="Polar residues" evidence="4">
    <location>
        <begin position="1088"/>
        <end position="1097"/>
    </location>
</feature>
<evidence type="ECO:0000313" key="6">
    <source>
        <dbReference type="EMBL" id="RMY83114.1"/>
    </source>
</evidence>
<dbReference type="VEuPathDB" id="FungiDB:BTJ68_14043"/>
<dbReference type="Gene3D" id="3.40.50.10190">
    <property type="entry name" value="BRCT domain"/>
    <property type="match status" value="1"/>
</dbReference>